<feature type="domain" description="DUF7708" evidence="2">
    <location>
        <begin position="109"/>
        <end position="253"/>
    </location>
</feature>
<comment type="caution">
    <text evidence="3">The sequence shown here is derived from an EMBL/GenBank/DDBJ whole genome shotgun (WGS) entry which is preliminary data.</text>
</comment>
<dbReference type="Pfam" id="PF24809">
    <property type="entry name" value="DUF7708"/>
    <property type="match status" value="1"/>
</dbReference>
<organism evidence="3 4">
    <name type="scientific">Botryotinia narcissicola</name>
    <dbReference type="NCBI Taxonomy" id="278944"/>
    <lineage>
        <taxon>Eukaryota</taxon>
        <taxon>Fungi</taxon>
        <taxon>Dikarya</taxon>
        <taxon>Ascomycota</taxon>
        <taxon>Pezizomycotina</taxon>
        <taxon>Leotiomycetes</taxon>
        <taxon>Helotiales</taxon>
        <taxon>Sclerotiniaceae</taxon>
        <taxon>Botryotinia</taxon>
    </lineage>
</organism>
<keyword evidence="4" id="KW-1185">Reference proteome</keyword>
<reference evidence="3 4" key="1">
    <citation type="submission" date="2017-12" db="EMBL/GenBank/DDBJ databases">
        <title>Comparative genomics of Botrytis spp.</title>
        <authorList>
            <person name="Valero-Jimenez C.A."/>
            <person name="Tapia P."/>
            <person name="Veloso J."/>
            <person name="Silva-Moreno E."/>
            <person name="Staats M."/>
            <person name="Valdes J.H."/>
            <person name="Van Kan J.A.L."/>
        </authorList>
    </citation>
    <scope>NUCLEOTIDE SEQUENCE [LARGE SCALE GENOMIC DNA]</scope>
    <source>
        <strain evidence="3 4">MUCL2120</strain>
    </source>
</reference>
<feature type="region of interest" description="Disordered" evidence="1">
    <location>
        <begin position="552"/>
        <end position="586"/>
    </location>
</feature>
<gene>
    <name evidence="3" type="ORF">BOTNAR_0345g00030</name>
</gene>
<dbReference type="OrthoDB" id="61900at2759"/>
<feature type="compositionally biased region" description="Basic and acidic residues" evidence="1">
    <location>
        <begin position="552"/>
        <end position="578"/>
    </location>
</feature>
<protein>
    <recommendedName>
        <fullName evidence="2">DUF7708 domain-containing protein</fullName>
    </recommendedName>
</protein>
<evidence type="ECO:0000313" key="4">
    <source>
        <dbReference type="Proteomes" id="UP000297452"/>
    </source>
</evidence>
<name>A0A4Z1HS86_9HELO</name>
<dbReference type="Proteomes" id="UP000297452">
    <property type="component" value="Unassembled WGS sequence"/>
</dbReference>
<dbReference type="AlphaFoldDB" id="A0A4Z1HS86"/>
<evidence type="ECO:0000256" key="1">
    <source>
        <dbReference type="SAM" id="MobiDB-lite"/>
    </source>
</evidence>
<evidence type="ECO:0000313" key="3">
    <source>
        <dbReference type="EMBL" id="TGO51755.1"/>
    </source>
</evidence>
<dbReference type="STRING" id="278944.A0A4Z1HS86"/>
<dbReference type="EMBL" id="PQXJ01000345">
    <property type="protein sequence ID" value="TGO51755.1"/>
    <property type="molecule type" value="Genomic_DNA"/>
</dbReference>
<dbReference type="InterPro" id="IPR056125">
    <property type="entry name" value="DUF7708"/>
</dbReference>
<evidence type="ECO:0000259" key="2">
    <source>
        <dbReference type="Pfam" id="PF24809"/>
    </source>
</evidence>
<accession>A0A4Z1HS86</accession>
<sequence length="586" mass="66277">MRLTSHFRGAVTVGTASRWPEEIQTVHSRVSDIAAYASYYRGANNSTGWAENIFEEARAEFIATLPKKSSQLESFLDLKPNTLDDIVKCVSTAQLQYEDRRGYSKIRRCLTSFAQKVHCYGTVMDALVQQSPEYVSLVYGAMKLVLVGVVNHEKSLAIITDGLCQVAGVLPRMENTVDLYPTVQMRKYMIMLQAQIIKFLTVSLSWFKESRALRILHSVTRPPQIQYNDLVEKIEILSQSISITAQLSSFAEQRDMHSVMKNIMSKQESLEDQVDDKFTRISQELCELKTAVVTAQTLNSSAQVSMQQQLSQLQLMSFINNLSLNVTLDPTKSLQMYFFARKRQHTRQADGSAFWLASKMQNWNSNIASSLLMVKGSHRLRNEMKKFSADAIQLLQESNIPVIWALKTSEPQTPTPIGNTTTIDIIKSLILQAINLNSSLHTEPSLCSRSQMYLSAKTEADWLVLLASVLKGIPLLYIIIDIQLLFTSTSESSNGFSWATGIFELFKELSDRDSKTVVRVLMLRYGSTFFTQDDMRGYSRDILVVGNRKQAAKEMKRGSRKEAKGQRGGQRGDLDLGKIPHRRMKR</sequence>
<proteinExistence type="predicted"/>